<evidence type="ECO:0000313" key="2">
    <source>
        <dbReference type="EMBL" id="PIU14737.1"/>
    </source>
</evidence>
<gene>
    <name evidence="2" type="ORF">COT20_02555</name>
</gene>
<dbReference type="Proteomes" id="UP000229784">
    <property type="component" value="Unassembled WGS sequence"/>
</dbReference>
<name>A0A2M6XU03_9BACT</name>
<feature type="coiled-coil region" evidence="1">
    <location>
        <begin position="29"/>
        <end position="63"/>
    </location>
</feature>
<sequence length="67" mass="8530">MDIIIQCEGENFLKIYRRFFVKPFKRKILQEQEKARKKAETELNQYLLERRKEERKRRELQRELMEK</sequence>
<comment type="caution">
    <text evidence="2">The sequence shown here is derived from an EMBL/GenBank/DDBJ whole genome shotgun (WGS) entry which is preliminary data.</text>
</comment>
<evidence type="ECO:0000313" key="3">
    <source>
        <dbReference type="Proteomes" id="UP000229784"/>
    </source>
</evidence>
<evidence type="ECO:0000256" key="1">
    <source>
        <dbReference type="SAM" id="Coils"/>
    </source>
</evidence>
<dbReference type="EMBL" id="PEXQ01000061">
    <property type="protein sequence ID" value="PIU14737.1"/>
    <property type="molecule type" value="Genomic_DNA"/>
</dbReference>
<reference evidence="3" key="1">
    <citation type="submission" date="2017-09" db="EMBL/GenBank/DDBJ databases">
        <title>Depth-based differentiation of microbial function through sediment-hosted aquifers and enrichment of novel symbionts in the deep terrestrial subsurface.</title>
        <authorList>
            <person name="Probst A.J."/>
            <person name="Ladd B."/>
            <person name="Jarett J.K."/>
            <person name="Geller-Mcgrath D.E."/>
            <person name="Sieber C.M.K."/>
            <person name="Emerson J.B."/>
            <person name="Anantharaman K."/>
            <person name="Thomas B.C."/>
            <person name="Malmstrom R."/>
            <person name="Stieglmeier M."/>
            <person name="Klingl A."/>
            <person name="Woyke T."/>
            <person name="Ryan C.M."/>
            <person name="Banfield J.F."/>
        </authorList>
    </citation>
    <scope>NUCLEOTIDE SEQUENCE [LARGE SCALE GENOMIC DNA]</scope>
</reference>
<keyword evidence="1" id="KW-0175">Coiled coil</keyword>
<dbReference type="AlphaFoldDB" id="A0A2M6XU03"/>
<protein>
    <submittedName>
        <fullName evidence="2">Uncharacterized protein</fullName>
    </submittedName>
</protein>
<accession>A0A2M6XU03</accession>
<organism evidence="2 3">
    <name type="scientific">bacterium (Candidatus Gribaldobacteria) CG08_land_8_20_14_0_20_39_15</name>
    <dbReference type="NCBI Taxonomy" id="2014273"/>
    <lineage>
        <taxon>Bacteria</taxon>
        <taxon>Candidatus Gribaldobacteria</taxon>
    </lineage>
</organism>
<proteinExistence type="predicted"/>